<dbReference type="AlphaFoldDB" id="A0A328ADQ8"/>
<keyword evidence="1" id="KW-1133">Transmembrane helix</keyword>
<evidence type="ECO:0008006" key="4">
    <source>
        <dbReference type="Google" id="ProtNLM"/>
    </source>
</evidence>
<protein>
    <recommendedName>
        <fullName evidence="4">O-antigen ligase domain-containing protein</fullName>
    </recommendedName>
</protein>
<evidence type="ECO:0000256" key="1">
    <source>
        <dbReference type="SAM" id="Phobius"/>
    </source>
</evidence>
<sequence length="330" mass="36243">MFLILLVIAGTRSQTLDITTKTSVVCLIGVFVGSVVLATPERCRAFFDAIAVIIVVLSAALLFSFTLLLAGVRVETLSVGHFWYGYPRPAVIILPGTTVYNYVATWFGMMPRLSGFFREVGIFPAFACWAAGYCSFRRWSPLATGICLIASVASLSTMGLVALVTLGGVIGARLRLPWWFYLVVAPFAAFILIAVTYNIPYIGLGYKYTNATISFVERMNAIRNVGSEDLLIGGEPDGRNLAINLIAQVSTYGLIGIGIIVSSLLGAVRDTRYFFASLLPAFVIALFSQPIATEPLFFLLFISHRVFAPIPSSAAQHREQRFYWPTAYRW</sequence>
<feature type="transmembrane region" description="Helical" evidence="1">
    <location>
        <begin position="142"/>
        <end position="166"/>
    </location>
</feature>
<feature type="transmembrane region" description="Helical" evidence="1">
    <location>
        <begin position="46"/>
        <end position="70"/>
    </location>
</feature>
<keyword evidence="3" id="KW-1185">Reference proteome</keyword>
<feature type="transmembrane region" description="Helical" evidence="1">
    <location>
        <begin position="116"/>
        <end position="136"/>
    </location>
</feature>
<feature type="transmembrane region" description="Helical" evidence="1">
    <location>
        <begin position="90"/>
        <end position="109"/>
    </location>
</feature>
<organism evidence="2 3">
    <name type="scientific">Phenylobacterium deserti</name>
    <dbReference type="NCBI Taxonomy" id="1914756"/>
    <lineage>
        <taxon>Bacteria</taxon>
        <taxon>Pseudomonadati</taxon>
        <taxon>Pseudomonadota</taxon>
        <taxon>Alphaproteobacteria</taxon>
        <taxon>Caulobacterales</taxon>
        <taxon>Caulobacteraceae</taxon>
        <taxon>Phenylobacterium</taxon>
    </lineage>
</organism>
<dbReference type="EMBL" id="QFYR01000002">
    <property type="protein sequence ID" value="RAK52637.1"/>
    <property type="molecule type" value="Genomic_DNA"/>
</dbReference>
<proteinExistence type="predicted"/>
<keyword evidence="1" id="KW-0812">Transmembrane</keyword>
<evidence type="ECO:0000313" key="2">
    <source>
        <dbReference type="EMBL" id="RAK52637.1"/>
    </source>
</evidence>
<name>A0A328ADQ8_9CAUL</name>
<feature type="transmembrane region" description="Helical" evidence="1">
    <location>
        <begin position="23"/>
        <end position="39"/>
    </location>
</feature>
<feature type="transmembrane region" description="Helical" evidence="1">
    <location>
        <begin position="178"/>
        <end position="199"/>
    </location>
</feature>
<feature type="transmembrane region" description="Helical" evidence="1">
    <location>
        <begin position="241"/>
        <end position="261"/>
    </location>
</feature>
<comment type="caution">
    <text evidence="2">The sequence shown here is derived from an EMBL/GenBank/DDBJ whole genome shotgun (WGS) entry which is preliminary data.</text>
</comment>
<keyword evidence="1" id="KW-0472">Membrane</keyword>
<feature type="transmembrane region" description="Helical" evidence="1">
    <location>
        <begin position="273"/>
        <end position="292"/>
    </location>
</feature>
<reference evidence="3" key="1">
    <citation type="submission" date="2018-05" db="EMBL/GenBank/DDBJ databases">
        <authorList>
            <person name="Li X."/>
        </authorList>
    </citation>
    <scope>NUCLEOTIDE SEQUENCE [LARGE SCALE GENOMIC DNA]</scope>
    <source>
        <strain evidence="3">YIM 73061</strain>
    </source>
</reference>
<dbReference type="Proteomes" id="UP000249725">
    <property type="component" value="Unassembled WGS sequence"/>
</dbReference>
<accession>A0A328ADQ8</accession>
<evidence type="ECO:0000313" key="3">
    <source>
        <dbReference type="Proteomes" id="UP000249725"/>
    </source>
</evidence>
<gene>
    <name evidence="2" type="ORF">DJ018_10560</name>
</gene>